<keyword evidence="1" id="KW-0812">Transmembrane</keyword>
<feature type="transmembrane region" description="Helical" evidence="1">
    <location>
        <begin position="158"/>
        <end position="174"/>
    </location>
</feature>
<keyword evidence="1" id="KW-1133">Transmembrane helix</keyword>
<keyword evidence="1" id="KW-0472">Membrane</keyword>
<accession>H2C9N4</accession>
<feature type="transmembrane region" description="Helical" evidence="1">
    <location>
        <begin position="353"/>
        <end position="373"/>
    </location>
</feature>
<sequence>MDRIGYAVLAAILDVVLGVSSLLHLPLLDLLALISFVSALYSFLPMRELTFTVPVSLVPSLLLSGSPAPLILASVLSVLSYYLREHVTSFLLVLSLSLAVMNSGALIQTLGYLVLTASLLYLRADLRGVVGNGILFLILAAFFFTSSQSSLVNQLSDVSFYSLFFGVFGMAVEGRTLPRRLPRAPLLFVPYALLTLTLGIPEAYYWWTSKSFFFRVDPLSLWVPLRYFPQVNEVAGSWPLSHLTVRLGEIGVDLYIAILVYVSGMTSYLMFRGLRVRYPSLLALVYQLLSPFDHPYLLFGYSVLPLTLWLMNSDVRAYLKYPAVMVTSVLGSSYFLFPLQASLLGGVTSRRGVGWAVLAMIGANLFWIVPYSLLGTPSLGEISDVLPLTLLLPLVVSAIHFGAERRYALLSIASLAYISASLPYGEALYPVAVISTLLTVNRGKALIAGLTIFILLTASVYQLVSFHPVQIPSTLIKAETQVENATLVWWNTSYPLLSSAPTNETPVSVTAIQYVVGNGTVKENPNYTGFPLSIRVILPSNFIRVNGSWISENRPVVVVGPNNFTYSYRSGDLSLEQRSTYVLVNSKLGLQFLDWKFSPGNSSAFSVSVSGEWLRLYQQVYLALAQNVTQNVSVTPVSFNSLAVTLGNPSPILQFSPPRIDLLGYGAPLNLTENFTLTLYFLNAGGYVELYGEQINGELHQLSVLSHLPWGNVTDVILLLPLGNQLELRSLSISTLLPLNLTQNWVAWSSPRPANLTFLPSVPLNGTLYFSSSPPVRLQGVLANGSSLYLEPGSVVVGLKEVTITSPPGTVNLTSLVLVNGTKEYYVVGKFNVSTKYVVNQTLVLGGLLDKIETPVDLNVTVIPLPVSSNLFVHYLVDGKVSQNRSFLLTPGEHSVMIYFPAENLVYQGLYFSVVSFPLTFIIALLSERLKTLFSKVNRVLERMASQGGSEGRAEG</sequence>
<feature type="transmembrane region" description="Helical" evidence="1">
    <location>
        <begin position="445"/>
        <end position="464"/>
    </location>
</feature>
<feature type="transmembrane region" description="Helical" evidence="1">
    <location>
        <begin position="323"/>
        <end position="341"/>
    </location>
</feature>
<dbReference type="Proteomes" id="UP000003980">
    <property type="component" value="Unassembled WGS sequence"/>
</dbReference>
<feature type="transmembrane region" description="Helical" evidence="1">
    <location>
        <begin position="89"/>
        <end position="122"/>
    </location>
</feature>
<dbReference type="EMBL" id="JH597770">
    <property type="protein sequence ID" value="EHP68860.1"/>
    <property type="molecule type" value="Genomic_DNA"/>
</dbReference>
<gene>
    <name evidence="2" type="ORF">MetMK1DRAFT_00033070</name>
</gene>
<feature type="transmembrane region" description="Helical" evidence="1">
    <location>
        <begin position="905"/>
        <end position="926"/>
    </location>
</feature>
<feature type="transmembrane region" description="Helical" evidence="1">
    <location>
        <begin position="129"/>
        <end position="146"/>
    </location>
</feature>
<dbReference type="AlphaFoldDB" id="H2C9N4"/>
<feature type="transmembrane region" description="Helical" evidence="1">
    <location>
        <begin position="415"/>
        <end position="438"/>
    </location>
</feature>
<evidence type="ECO:0000313" key="2">
    <source>
        <dbReference type="EMBL" id="EHP68860.1"/>
    </source>
</evidence>
<evidence type="ECO:0000256" key="1">
    <source>
        <dbReference type="SAM" id="Phobius"/>
    </source>
</evidence>
<feature type="transmembrane region" description="Helical" evidence="1">
    <location>
        <begin position="56"/>
        <end position="83"/>
    </location>
</feature>
<keyword evidence="3" id="KW-1185">Reference proteome</keyword>
<name>H2C9N4_9CREN</name>
<dbReference type="eggNOG" id="arCOG07279">
    <property type="taxonomic scope" value="Archaea"/>
</dbReference>
<organism evidence="2 3">
    <name type="scientific">Metallosphaera yellowstonensis MK1</name>
    <dbReference type="NCBI Taxonomy" id="671065"/>
    <lineage>
        <taxon>Archaea</taxon>
        <taxon>Thermoproteota</taxon>
        <taxon>Thermoprotei</taxon>
        <taxon>Sulfolobales</taxon>
        <taxon>Sulfolobaceae</taxon>
        <taxon>Metallosphaera</taxon>
    </lineage>
</organism>
<protein>
    <submittedName>
        <fullName evidence="2">Uncharacterized protein</fullName>
    </submittedName>
</protein>
<proteinExistence type="predicted"/>
<evidence type="ECO:0000313" key="3">
    <source>
        <dbReference type="Proteomes" id="UP000003980"/>
    </source>
</evidence>
<dbReference type="RefSeq" id="WP_009075724.1">
    <property type="nucleotide sequence ID" value="NZ_JH597770.1"/>
</dbReference>
<dbReference type="HOGENOM" id="CLU_308527_0_0_2"/>
<feature type="transmembrane region" description="Helical" evidence="1">
    <location>
        <begin position="186"/>
        <end position="207"/>
    </location>
</feature>
<dbReference type="OrthoDB" id="34734at2157"/>
<reference evidence="2 3" key="1">
    <citation type="submission" date="2012-01" db="EMBL/GenBank/DDBJ databases">
        <title>Improved High-Quality Draft sequence of Metallosphaera yellowstonensis MK1.</title>
        <authorList>
            <consortium name="US DOE Joint Genome Institute"/>
            <person name="Lucas S."/>
            <person name="Han J."/>
            <person name="Cheng J.-F."/>
            <person name="Goodwin L."/>
            <person name="Pitluck S."/>
            <person name="Peters L."/>
            <person name="Teshima H."/>
            <person name="Detter J.C."/>
            <person name="Han C."/>
            <person name="Tapia R."/>
            <person name="Land M."/>
            <person name="Hauser L."/>
            <person name="Kyrpides N."/>
            <person name="Kozubal M."/>
            <person name="Macur R.E."/>
            <person name="Jay Z."/>
            <person name="Inskeep W."/>
            <person name="Woyke T."/>
        </authorList>
    </citation>
    <scope>NUCLEOTIDE SEQUENCE [LARGE SCALE GENOMIC DNA]</scope>
    <source>
        <strain evidence="2 3">MK1</strain>
    </source>
</reference>
<feature type="transmembrane region" description="Helical" evidence="1">
    <location>
        <begin position="252"/>
        <end position="274"/>
    </location>
</feature>
<feature type="transmembrane region" description="Helical" evidence="1">
    <location>
        <begin position="28"/>
        <end position="44"/>
    </location>
</feature>